<organism evidence="1">
    <name type="scientific">uncultured marine bacterium MedDCM-OCT-S12-C289</name>
    <dbReference type="NCBI Taxonomy" id="743082"/>
    <lineage>
        <taxon>Bacteria</taxon>
        <taxon>environmental samples</taxon>
    </lineage>
</organism>
<sequence>MVSPKANLAIVSSEFNATESKTILKLVDVELDDDELDDDELDDEADGTGAG</sequence>
<proteinExistence type="predicted"/>
<accession>D6PE94</accession>
<name>D6PE94_9BACT</name>
<reference evidence="1" key="1">
    <citation type="journal article" date="2010" name="ISME J.">
        <title>Metagenome of the Mediterranean deep chlorophyll maximum studied by direct and fosmid library 454 pyrosequencing.</title>
        <authorList>
            <person name="Ghai R."/>
            <person name="Martin-Cuadrado A.B."/>
            <person name="Molto A.G."/>
            <person name="Heredia I.G."/>
            <person name="Cabrera R."/>
            <person name="Martin J."/>
            <person name="Verdu M."/>
            <person name="Deschamps P."/>
            <person name="Moreira D."/>
            <person name="Lopez-Garcia P."/>
            <person name="Mira A."/>
            <person name="Rodriguez-Valera F."/>
        </authorList>
    </citation>
    <scope>NUCLEOTIDE SEQUENCE</scope>
</reference>
<dbReference type="EMBL" id="GU943011">
    <property type="protein sequence ID" value="ADD94045.1"/>
    <property type="molecule type" value="Genomic_DNA"/>
</dbReference>
<protein>
    <submittedName>
        <fullName evidence="1">Uncharacterized protein</fullName>
    </submittedName>
</protein>
<evidence type="ECO:0000313" key="1">
    <source>
        <dbReference type="EMBL" id="ADD94045.1"/>
    </source>
</evidence>
<dbReference type="AlphaFoldDB" id="D6PE94"/>